<gene>
    <name evidence="1" type="ORF">UFOPK2579_00327</name>
</gene>
<dbReference type="PROSITE" id="PS51257">
    <property type="entry name" value="PROKAR_LIPOPROTEIN"/>
    <property type="match status" value="1"/>
</dbReference>
<name>A0A6J6NZL3_9ZZZZ</name>
<organism evidence="1">
    <name type="scientific">freshwater metagenome</name>
    <dbReference type="NCBI Taxonomy" id="449393"/>
    <lineage>
        <taxon>unclassified sequences</taxon>
        <taxon>metagenomes</taxon>
        <taxon>ecological metagenomes</taxon>
    </lineage>
</organism>
<protein>
    <submittedName>
        <fullName evidence="1">Unannotated protein</fullName>
    </submittedName>
</protein>
<dbReference type="EMBL" id="CAEZXR010000024">
    <property type="protein sequence ID" value="CAB4689733.1"/>
    <property type="molecule type" value="Genomic_DNA"/>
</dbReference>
<sequence length="171" mass="17249">MSLPRRFAMSAAALLLAPAFLTACGGDDAAESAAEKAIENASGGDADVDIDDDGNVKIETSDGTFTSGQDLPEGFPTDEVPLIDGDIQMGMSGSDMGSDGGFAVVVTSDLDVDAATEEAISLLTDAGFETTEDANSGFGAGLLSSPKWEVLLIATDSGGSTQVQYVVSPAS</sequence>
<accession>A0A6J6NZL3</accession>
<proteinExistence type="predicted"/>
<evidence type="ECO:0000313" key="1">
    <source>
        <dbReference type="EMBL" id="CAB4689733.1"/>
    </source>
</evidence>
<reference evidence="1" key="1">
    <citation type="submission" date="2020-05" db="EMBL/GenBank/DDBJ databases">
        <authorList>
            <person name="Chiriac C."/>
            <person name="Salcher M."/>
            <person name="Ghai R."/>
            <person name="Kavagutti S V."/>
        </authorList>
    </citation>
    <scope>NUCLEOTIDE SEQUENCE</scope>
</reference>
<dbReference type="AlphaFoldDB" id="A0A6J6NZL3"/>